<dbReference type="Gene3D" id="6.10.340.10">
    <property type="match status" value="1"/>
</dbReference>
<accession>R4YL25</accession>
<dbReference type="EMBL" id="FO203512">
    <property type="protein sequence ID" value="CCK75105.1"/>
    <property type="molecule type" value="Genomic_DNA"/>
</dbReference>
<dbReference type="GO" id="GO:0006355">
    <property type="term" value="P:regulation of DNA-templated transcription"/>
    <property type="evidence" value="ECO:0007669"/>
    <property type="project" value="InterPro"/>
</dbReference>
<proteinExistence type="predicted"/>
<dbReference type="InterPro" id="IPR003660">
    <property type="entry name" value="HAMP_dom"/>
</dbReference>
<feature type="domain" description="PAS" evidence="4">
    <location>
        <begin position="426"/>
        <end position="496"/>
    </location>
</feature>
<dbReference type="InterPro" id="IPR043128">
    <property type="entry name" value="Rev_trsase/Diguanyl_cyclase"/>
</dbReference>
<dbReference type="Gene3D" id="3.30.450.20">
    <property type="entry name" value="PAS domain"/>
    <property type="match status" value="1"/>
</dbReference>
<feature type="transmembrane region" description="Helical" evidence="3">
    <location>
        <begin position="293"/>
        <end position="314"/>
    </location>
</feature>
<dbReference type="GO" id="GO:0016020">
    <property type="term" value="C:membrane"/>
    <property type="evidence" value="ECO:0007669"/>
    <property type="project" value="InterPro"/>
</dbReference>
<dbReference type="Gene3D" id="3.30.70.270">
    <property type="match status" value="1"/>
</dbReference>
<sequence length="723" mass="81587">MLIIGAFVIQKNVSLIDDTWKLYQTDRSDKSRLEGALRAAIGYGGMIHEFKNFILRNDPIYMETIHKHIGSAESIIHQYSLLQLTNAELTALDDIQRVISIYEKAHVQVDNLVRQGYSITQLDNTVKVDDTPALRGLETLRQEVRNSLTSETPLSKARVSADLRAAIGYGGMIHEYKNYILRHEVKYKNEVKVQLQKAYEAIAQYRTLEPSNAEVLALNDIENTLQNYGDNLNIISQLISNKTSIHEIDKSLRIDDYNALRGLNIIDKEIYQQINDYDSALSKALELVKNTSYIVTWGVFLLLFSIFIFAVWLIQARVIEPVLRLTNSMVRLSNNDFSIALENHHYDNELGDIARTMSVFKENMIERHEAEIELEAANNELNVQLNNILHLREQSEQQTSKALALAEGLADARISAEKSTLRAEENELRVSSILNSVQDGIITINEKGIIESVNPATEHMFGYYSAELVGKNISVLVPDPHKSMHDGYLERFVNGGSTRDASKPIEQSAQHKDGSTFIMELRINTIVFANEKKIIGVIKDVTERKQWEHDLKQLAMTDPLTKLANRNQYNKKLAEAAAVSLRYKNPFALMLLDLDKFKPVNDRYGHPVGDSLLQHVANTLLKCCRETDTVARLGGDEFAIILPSSHQPLDTKTLADRIIKQVSQVVVIEEQSIQVGISIGICTFPDLADNIEALQNQADSALYDAKEGGRNAYRIFKDGIKIK</sequence>
<evidence type="ECO:0000259" key="6">
    <source>
        <dbReference type="PROSITE" id="PS50885"/>
    </source>
</evidence>
<dbReference type="InterPro" id="IPR035965">
    <property type="entry name" value="PAS-like_dom_sf"/>
</dbReference>
<dbReference type="SMART" id="SM00091">
    <property type="entry name" value="PAS"/>
    <property type="match status" value="1"/>
</dbReference>
<dbReference type="InterPro" id="IPR000160">
    <property type="entry name" value="GGDEF_dom"/>
</dbReference>
<evidence type="ECO:0000256" key="1">
    <source>
        <dbReference type="ARBA" id="ARBA00001946"/>
    </source>
</evidence>
<evidence type="ECO:0000313" key="8">
    <source>
        <dbReference type="EMBL" id="CCK75105.1"/>
    </source>
</evidence>
<dbReference type="SMART" id="SM00304">
    <property type="entry name" value="HAMP"/>
    <property type="match status" value="1"/>
</dbReference>
<evidence type="ECO:0000313" key="9">
    <source>
        <dbReference type="Proteomes" id="UP000032749"/>
    </source>
</evidence>
<dbReference type="FunFam" id="3.30.70.270:FF:000001">
    <property type="entry name" value="Diguanylate cyclase domain protein"/>
    <property type="match status" value="1"/>
</dbReference>
<name>R4YL25_OLEAN</name>
<dbReference type="Pfam" id="PF00990">
    <property type="entry name" value="GGDEF"/>
    <property type="match status" value="1"/>
</dbReference>
<dbReference type="Pfam" id="PF00989">
    <property type="entry name" value="PAS"/>
    <property type="match status" value="1"/>
</dbReference>
<dbReference type="CDD" id="cd01949">
    <property type="entry name" value="GGDEF"/>
    <property type="match status" value="1"/>
</dbReference>
<dbReference type="SUPFAM" id="SSF55785">
    <property type="entry name" value="PYP-like sensor domain (PAS domain)"/>
    <property type="match status" value="1"/>
</dbReference>
<dbReference type="PROSITE" id="PS50112">
    <property type="entry name" value="PAS"/>
    <property type="match status" value="1"/>
</dbReference>
<dbReference type="Proteomes" id="UP000032749">
    <property type="component" value="Chromosome"/>
</dbReference>
<dbReference type="PANTHER" id="PTHR46663">
    <property type="entry name" value="DIGUANYLATE CYCLASE DGCT-RELATED"/>
    <property type="match status" value="1"/>
</dbReference>
<dbReference type="PROSITE" id="PS50885">
    <property type="entry name" value="HAMP"/>
    <property type="match status" value="1"/>
</dbReference>
<dbReference type="NCBIfam" id="TIGR00229">
    <property type="entry name" value="sensory_box"/>
    <property type="match status" value="1"/>
</dbReference>
<keyword evidence="3" id="KW-1133">Transmembrane helix</keyword>
<protein>
    <submittedName>
        <fullName evidence="8">Response regulator</fullName>
    </submittedName>
</protein>
<dbReference type="SMART" id="SM00267">
    <property type="entry name" value="GGDEF"/>
    <property type="match status" value="1"/>
</dbReference>
<dbReference type="PANTHER" id="PTHR46663:SF4">
    <property type="entry name" value="DIGUANYLATE CYCLASE DGCT-RELATED"/>
    <property type="match status" value="1"/>
</dbReference>
<gene>
    <name evidence="8" type="ORF">OLEAN_C09290</name>
</gene>
<keyword evidence="3" id="KW-0812">Transmembrane</keyword>
<feature type="coiled-coil region" evidence="2">
    <location>
        <begin position="360"/>
        <end position="398"/>
    </location>
</feature>
<dbReference type="GO" id="GO:0003824">
    <property type="term" value="F:catalytic activity"/>
    <property type="evidence" value="ECO:0007669"/>
    <property type="project" value="UniProtKB-ARBA"/>
</dbReference>
<keyword evidence="9" id="KW-1185">Reference proteome</keyword>
<dbReference type="SUPFAM" id="SSF158472">
    <property type="entry name" value="HAMP domain-like"/>
    <property type="match status" value="1"/>
</dbReference>
<dbReference type="PROSITE" id="PS50887">
    <property type="entry name" value="GGDEF"/>
    <property type="match status" value="1"/>
</dbReference>
<evidence type="ECO:0000259" key="7">
    <source>
        <dbReference type="PROSITE" id="PS50887"/>
    </source>
</evidence>
<evidence type="ECO:0000256" key="3">
    <source>
        <dbReference type="SAM" id="Phobius"/>
    </source>
</evidence>
<feature type="domain" description="PAC" evidence="5">
    <location>
        <begin position="503"/>
        <end position="553"/>
    </location>
</feature>
<dbReference type="KEGG" id="oai:OLEAN_C09290"/>
<dbReference type="InterPro" id="IPR000014">
    <property type="entry name" value="PAS"/>
</dbReference>
<dbReference type="InterPro" id="IPR052163">
    <property type="entry name" value="DGC-Regulatory_Protein"/>
</dbReference>
<reference evidence="8 9" key="1">
    <citation type="journal article" date="2013" name="Nat. Commun.">
        <title>Genome sequence and functional genomic analysis of the oil-degrading bacterium Oleispira antarctica.</title>
        <authorList>
            <person name="Kube M."/>
            <person name="Chernikova T.N."/>
            <person name="Al-Ramahi Y."/>
            <person name="Beloqui A."/>
            <person name="Lopez-Cortez N."/>
            <person name="Guazzaroni M.E."/>
            <person name="Heipieper H.J."/>
            <person name="Klages S."/>
            <person name="Kotsyurbenko O.R."/>
            <person name="Langer I."/>
            <person name="Nechitaylo T.Y."/>
            <person name="Lunsdorf H."/>
            <person name="Fernandez M."/>
            <person name="Juarez S."/>
            <person name="Ciordia S."/>
            <person name="Singer A."/>
            <person name="Kagan O."/>
            <person name="Egorova O."/>
            <person name="Petit P.A."/>
            <person name="Stogios P."/>
            <person name="Kim Y."/>
            <person name="Tchigvintsev A."/>
            <person name="Flick R."/>
            <person name="Denaro R."/>
            <person name="Genovese M."/>
            <person name="Albar J.P."/>
            <person name="Reva O.N."/>
            <person name="Martinez-Gomariz M."/>
            <person name="Tran H."/>
            <person name="Ferrer M."/>
            <person name="Savchenko A."/>
            <person name="Yakunin A.F."/>
            <person name="Yakimov M.M."/>
            <person name="Golyshina O.V."/>
            <person name="Reinhardt R."/>
            <person name="Golyshin P.N."/>
        </authorList>
    </citation>
    <scope>NUCLEOTIDE SEQUENCE [LARGE SCALE GENOMIC DNA]</scope>
</reference>
<feature type="domain" description="GGDEF" evidence="7">
    <location>
        <begin position="585"/>
        <end position="718"/>
    </location>
</feature>
<dbReference type="HOGENOM" id="CLU_382567_0_0_6"/>
<dbReference type="InterPro" id="IPR029787">
    <property type="entry name" value="Nucleotide_cyclase"/>
</dbReference>
<feature type="domain" description="HAMP" evidence="6">
    <location>
        <begin position="316"/>
        <end position="369"/>
    </location>
</feature>
<keyword evidence="2" id="KW-0175">Coiled coil</keyword>
<dbReference type="NCBIfam" id="TIGR00254">
    <property type="entry name" value="GGDEF"/>
    <property type="match status" value="1"/>
</dbReference>
<dbReference type="STRING" id="698738.OLEAN_C09290"/>
<dbReference type="InterPro" id="IPR000700">
    <property type="entry name" value="PAS-assoc_C"/>
</dbReference>
<dbReference type="InterPro" id="IPR013767">
    <property type="entry name" value="PAS_fold"/>
</dbReference>
<comment type="cofactor">
    <cofactor evidence="1">
        <name>Mg(2+)</name>
        <dbReference type="ChEBI" id="CHEBI:18420"/>
    </cofactor>
</comment>
<evidence type="ECO:0000259" key="4">
    <source>
        <dbReference type="PROSITE" id="PS50112"/>
    </source>
</evidence>
<keyword evidence="3" id="KW-0472">Membrane</keyword>
<dbReference type="AlphaFoldDB" id="R4YL25"/>
<dbReference type="PROSITE" id="PS50113">
    <property type="entry name" value="PAC"/>
    <property type="match status" value="1"/>
</dbReference>
<organism evidence="8 9">
    <name type="scientific">Oleispira antarctica RB-8</name>
    <dbReference type="NCBI Taxonomy" id="698738"/>
    <lineage>
        <taxon>Bacteria</taxon>
        <taxon>Pseudomonadati</taxon>
        <taxon>Pseudomonadota</taxon>
        <taxon>Gammaproteobacteria</taxon>
        <taxon>Oceanospirillales</taxon>
        <taxon>Oceanospirillaceae</taxon>
        <taxon>Oleispira</taxon>
    </lineage>
</organism>
<dbReference type="CDD" id="cd00130">
    <property type="entry name" value="PAS"/>
    <property type="match status" value="1"/>
</dbReference>
<dbReference type="GO" id="GO:0007165">
    <property type="term" value="P:signal transduction"/>
    <property type="evidence" value="ECO:0007669"/>
    <property type="project" value="InterPro"/>
</dbReference>
<evidence type="ECO:0000259" key="5">
    <source>
        <dbReference type="PROSITE" id="PS50113"/>
    </source>
</evidence>
<dbReference type="SUPFAM" id="SSF55073">
    <property type="entry name" value="Nucleotide cyclase"/>
    <property type="match status" value="1"/>
</dbReference>
<evidence type="ECO:0000256" key="2">
    <source>
        <dbReference type="SAM" id="Coils"/>
    </source>
</evidence>